<sequence length="957" mass="105898" precursor="true">MFVRQRSLPFAVAHAIALLAIPVAICAATRLAHAGDWPMWRCDAQRSAQSKEELPSDLTLWWVADYPELKPAYRAKRLQFDAGYEPVVAGKTLYLASSRNDSVSALDVDNGSERWKFYCDGPVRFAPVASGNRVYFGSDDGFCYCLNAVDGALVWKYQAAPSTRKVLGNGRLISLWPVRGGPVLHEKRLYFAAGVWSFEGVFIYCLDAETGELIWRNDESGFVYGQHPHNAEAFGGVTPQGYLVVNGDELVVPCGQAMPALFDLKTGKLRSFELPSPGRLPGGWFASAELSRAVRRGEVLLDREVNRDLHEGNISQGPGTADVRNKITVGETDFLFDAQKQRVEGEIHSMLAADGKLFIVTVAGSIYCFGEARQEEPQLLQHARRDSLDPAKALTPTVLPPFGLELAPVKRGVALVWGAEIESLQKRLASNQYQYVVLEADPEKVETLRQHFDAQGLYGGRIAIHTEASGEVGLPPYLATIAFIDQAATQRRFQKFDPEKFAFLRPYGGLALLSMSAEQYKVFIADIGRDGPAGFEIERNGTRTIVRRRGALEGAVNYTGGWSSPDDRVRAPLGVLWFDDALGHFKRSPQPWFVDGVMISYPKDWMERHRAQREPPYRLLPPVFSDVYTGRILAADEPAVTQLEFPRRDLNEVQLRQYRPPTQRDDWKPEQPKVGERINPLTGVKEPRAFPKSYGCDGGVDYGNFFTMRSGTPAYYDKRTESGVCNISGPRSGCTNSIIPACGVLNLPYFYEGCTCSYPLPVGLAMVSMPPSHEQWSSWGEGTVEGIQRVGVNLGAPGDRVTEKGTLWLEHPRRGGPSPQVKVALEPAEVEFFYRHSSWLQGGQGWPWVAASGAKGIRALTVQDLKPHKTYSVRLFFLEPDPIEPGQRVFDIAINGGVVRKDFDIAKEAGGSMRSVVIQTDHVPGSDSLRIELTPRIGEPQLSGVEIVATGLSQDEF</sequence>
<dbReference type="AlphaFoldDB" id="A0A518DW67"/>
<dbReference type="InterPro" id="IPR021720">
    <property type="entry name" value="Malectin_dom"/>
</dbReference>
<evidence type="ECO:0000256" key="1">
    <source>
        <dbReference type="SAM" id="SignalP"/>
    </source>
</evidence>
<reference evidence="4 5" key="1">
    <citation type="submission" date="2019-02" db="EMBL/GenBank/DDBJ databases">
        <title>Deep-cultivation of Planctomycetes and their phenomic and genomic characterization uncovers novel biology.</title>
        <authorList>
            <person name="Wiegand S."/>
            <person name="Jogler M."/>
            <person name="Boedeker C."/>
            <person name="Pinto D."/>
            <person name="Vollmers J."/>
            <person name="Rivas-Marin E."/>
            <person name="Kohn T."/>
            <person name="Peeters S.H."/>
            <person name="Heuer A."/>
            <person name="Rast P."/>
            <person name="Oberbeckmann S."/>
            <person name="Bunk B."/>
            <person name="Jeske O."/>
            <person name="Meyerdierks A."/>
            <person name="Storesund J.E."/>
            <person name="Kallscheuer N."/>
            <person name="Luecker S."/>
            <person name="Lage O.M."/>
            <person name="Pohl T."/>
            <person name="Merkel B.J."/>
            <person name="Hornburger P."/>
            <person name="Mueller R.-W."/>
            <person name="Bruemmer F."/>
            <person name="Labrenz M."/>
            <person name="Spormann A.M."/>
            <person name="Op den Camp H."/>
            <person name="Overmann J."/>
            <person name="Amann R."/>
            <person name="Jetten M.S.M."/>
            <person name="Mascher T."/>
            <person name="Medema M.H."/>
            <person name="Devos D.P."/>
            <person name="Kaster A.-K."/>
            <person name="Ovreas L."/>
            <person name="Rohde M."/>
            <person name="Galperin M.Y."/>
            <person name="Jogler C."/>
        </authorList>
    </citation>
    <scope>NUCLEOTIDE SEQUENCE [LARGE SCALE GENOMIC DNA]</scope>
    <source>
        <strain evidence="4 5">Pla85_3_4</strain>
    </source>
</reference>
<feature type="chain" id="PRO_5021820235" evidence="1">
    <location>
        <begin position="35"/>
        <end position="957"/>
    </location>
</feature>
<feature type="signal peptide" evidence="1">
    <location>
        <begin position="1"/>
        <end position="34"/>
    </location>
</feature>
<organism evidence="4 5">
    <name type="scientific">Lignipirellula cremea</name>
    <dbReference type="NCBI Taxonomy" id="2528010"/>
    <lineage>
        <taxon>Bacteria</taxon>
        <taxon>Pseudomonadati</taxon>
        <taxon>Planctomycetota</taxon>
        <taxon>Planctomycetia</taxon>
        <taxon>Pirellulales</taxon>
        <taxon>Pirellulaceae</taxon>
        <taxon>Lignipirellula</taxon>
    </lineage>
</organism>
<keyword evidence="5" id="KW-1185">Reference proteome</keyword>
<dbReference type="Gene3D" id="2.130.10.10">
    <property type="entry name" value="YVTN repeat-like/Quinoprotein amine dehydrogenase"/>
    <property type="match status" value="1"/>
</dbReference>
<proteinExistence type="predicted"/>
<dbReference type="Pfam" id="PF11721">
    <property type="entry name" value="Malectin"/>
    <property type="match status" value="1"/>
</dbReference>
<protein>
    <submittedName>
        <fullName evidence="4">Serine/threonine-protein kinase AfsK</fullName>
        <ecNumber evidence="4">2.7.11.1</ecNumber>
    </submittedName>
</protein>
<feature type="domain" description="Malectin" evidence="2">
    <location>
        <begin position="869"/>
        <end position="918"/>
    </location>
</feature>
<evidence type="ECO:0000313" key="5">
    <source>
        <dbReference type="Proteomes" id="UP000317648"/>
    </source>
</evidence>
<evidence type="ECO:0000259" key="2">
    <source>
        <dbReference type="Pfam" id="PF11721"/>
    </source>
</evidence>
<dbReference type="Proteomes" id="UP000317648">
    <property type="component" value="Chromosome"/>
</dbReference>
<evidence type="ECO:0000313" key="4">
    <source>
        <dbReference type="EMBL" id="QDU96082.1"/>
    </source>
</evidence>
<dbReference type="GO" id="GO:0004674">
    <property type="term" value="F:protein serine/threonine kinase activity"/>
    <property type="evidence" value="ECO:0007669"/>
    <property type="project" value="UniProtKB-EC"/>
</dbReference>
<keyword evidence="4" id="KW-0808">Transferase</keyword>
<dbReference type="InterPro" id="IPR018391">
    <property type="entry name" value="PQQ_b-propeller_rpt"/>
</dbReference>
<keyword evidence="4" id="KW-0418">Kinase</keyword>
<dbReference type="InterPro" id="IPR002372">
    <property type="entry name" value="PQQ_rpt_dom"/>
</dbReference>
<dbReference type="PANTHER" id="PTHR34512">
    <property type="entry name" value="CELL SURFACE PROTEIN"/>
    <property type="match status" value="1"/>
</dbReference>
<gene>
    <name evidence="4" type="primary">afsK_7</name>
    <name evidence="4" type="ORF">Pla8534_39010</name>
</gene>
<dbReference type="InterPro" id="IPR011047">
    <property type="entry name" value="Quinoprotein_ADH-like_sf"/>
</dbReference>
<dbReference type="Pfam" id="PF13360">
    <property type="entry name" value="PQQ_2"/>
    <property type="match status" value="1"/>
</dbReference>
<dbReference type="Gene3D" id="2.60.120.430">
    <property type="entry name" value="Galactose-binding lectin"/>
    <property type="match status" value="1"/>
</dbReference>
<dbReference type="EC" id="2.7.11.1" evidence="4"/>
<dbReference type="OrthoDB" id="218952at2"/>
<keyword evidence="1" id="KW-0732">Signal</keyword>
<name>A0A518DW67_9BACT</name>
<dbReference type="InterPro" id="IPR015943">
    <property type="entry name" value="WD40/YVTN_repeat-like_dom_sf"/>
</dbReference>
<dbReference type="SMART" id="SM00564">
    <property type="entry name" value="PQQ"/>
    <property type="match status" value="3"/>
</dbReference>
<feature type="domain" description="Pyrrolo-quinoline quinone repeat" evidence="3">
    <location>
        <begin position="60"/>
        <end position="170"/>
    </location>
</feature>
<dbReference type="RefSeq" id="WP_145054754.1">
    <property type="nucleotide sequence ID" value="NZ_CP036433.1"/>
</dbReference>
<dbReference type="SUPFAM" id="SSF50998">
    <property type="entry name" value="Quinoprotein alcohol dehydrogenase-like"/>
    <property type="match status" value="1"/>
</dbReference>
<evidence type="ECO:0000259" key="3">
    <source>
        <dbReference type="Pfam" id="PF13360"/>
    </source>
</evidence>
<dbReference type="KEGG" id="lcre:Pla8534_39010"/>
<accession>A0A518DW67</accession>
<dbReference type="PANTHER" id="PTHR34512:SF30">
    <property type="entry name" value="OUTER MEMBRANE PROTEIN ASSEMBLY FACTOR BAMB"/>
    <property type="match status" value="1"/>
</dbReference>
<dbReference type="EMBL" id="CP036433">
    <property type="protein sequence ID" value="QDU96082.1"/>
    <property type="molecule type" value="Genomic_DNA"/>
</dbReference>